<organism evidence="1 2">
    <name type="scientific">Promicromonospora alba</name>
    <dbReference type="NCBI Taxonomy" id="1616110"/>
    <lineage>
        <taxon>Bacteria</taxon>
        <taxon>Bacillati</taxon>
        <taxon>Actinomycetota</taxon>
        <taxon>Actinomycetes</taxon>
        <taxon>Micrococcales</taxon>
        <taxon>Promicromonosporaceae</taxon>
        <taxon>Promicromonospora</taxon>
    </lineage>
</organism>
<comment type="caution">
    <text evidence="1">The sequence shown here is derived from an EMBL/GenBank/DDBJ whole genome shotgun (WGS) entry which is preliminary data.</text>
</comment>
<gene>
    <name evidence="1" type="ORF">ACFO6V_09520</name>
</gene>
<accession>A0ABV9HDT6</accession>
<evidence type="ECO:0000313" key="2">
    <source>
        <dbReference type="Proteomes" id="UP001596011"/>
    </source>
</evidence>
<evidence type="ECO:0000313" key="1">
    <source>
        <dbReference type="EMBL" id="MFC4628469.1"/>
    </source>
</evidence>
<dbReference type="RefSeq" id="WP_377134583.1">
    <property type="nucleotide sequence ID" value="NZ_JBHSFI010000003.1"/>
</dbReference>
<dbReference type="Proteomes" id="UP001596011">
    <property type="component" value="Unassembled WGS sequence"/>
</dbReference>
<dbReference type="EMBL" id="JBHSFI010000003">
    <property type="protein sequence ID" value="MFC4628469.1"/>
    <property type="molecule type" value="Genomic_DNA"/>
</dbReference>
<proteinExistence type="predicted"/>
<protein>
    <recommendedName>
        <fullName evidence="3">DNA-binding ferritin-like protein (Dps family)</fullName>
    </recommendedName>
</protein>
<name>A0ABV9HDT6_9MICO</name>
<sequence length="147" mass="14821">MSLSDRRTRVAVADAHALGRYEKMLGSAPLAVVEGVHARAFERLSPEQRAAVFDRLSAAASAGERPADASPAALARSASRAEARERGAVARMLGTDASGASLSSAVGAAILGAVAAYAASSVVWEAWAADGDEESAFGGGGIGGFDF</sequence>
<keyword evidence="2" id="KW-1185">Reference proteome</keyword>
<reference evidence="2" key="1">
    <citation type="journal article" date="2019" name="Int. J. Syst. Evol. Microbiol.">
        <title>The Global Catalogue of Microorganisms (GCM) 10K type strain sequencing project: providing services to taxonomists for standard genome sequencing and annotation.</title>
        <authorList>
            <consortium name="The Broad Institute Genomics Platform"/>
            <consortium name="The Broad Institute Genome Sequencing Center for Infectious Disease"/>
            <person name="Wu L."/>
            <person name="Ma J."/>
        </authorList>
    </citation>
    <scope>NUCLEOTIDE SEQUENCE [LARGE SCALE GENOMIC DNA]</scope>
    <source>
        <strain evidence="2">CCUG 42722</strain>
    </source>
</reference>
<evidence type="ECO:0008006" key="3">
    <source>
        <dbReference type="Google" id="ProtNLM"/>
    </source>
</evidence>